<evidence type="ECO:0000313" key="1">
    <source>
        <dbReference type="EMBL" id="KAI8020356.1"/>
    </source>
</evidence>
<protein>
    <submittedName>
        <fullName evidence="1">Uncharacterized protein</fullName>
    </submittedName>
</protein>
<reference evidence="1 2" key="1">
    <citation type="journal article" date="2022" name="Plant J.">
        <title>Chromosome-level genome of Camellia lanceoleosa provides a valuable resource for understanding genome evolution and self-incompatibility.</title>
        <authorList>
            <person name="Gong W."/>
            <person name="Xiao S."/>
            <person name="Wang L."/>
            <person name="Liao Z."/>
            <person name="Chang Y."/>
            <person name="Mo W."/>
            <person name="Hu G."/>
            <person name="Li W."/>
            <person name="Zhao G."/>
            <person name="Zhu H."/>
            <person name="Hu X."/>
            <person name="Ji K."/>
            <person name="Xiang X."/>
            <person name="Song Q."/>
            <person name="Yuan D."/>
            <person name="Jin S."/>
            <person name="Zhang L."/>
        </authorList>
    </citation>
    <scope>NUCLEOTIDE SEQUENCE [LARGE SCALE GENOMIC DNA]</scope>
    <source>
        <strain evidence="1">SQ_2022a</strain>
    </source>
</reference>
<name>A0ACC0I4C7_9ERIC</name>
<gene>
    <name evidence="1" type="ORF">LOK49_LG04G03212</name>
</gene>
<sequence length="122" mass="13542">MPDVASLSKAIVAARSLLKVWSIHSSNSLPKNLNQISLMVRCSCLHKQRRIQRLGIKEVIAILKGEERIYLTGGGAVFSSSGCVVDCCPQLQRTKSDMRSHFALAMLGVSSLKIYDHHLYCR</sequence>
<organism evidence="1 2">
    <name type="scientific">Camellia lanceoleosa</name>
    <dbReference type="NCBI Taxonomy" id="1840588"/>
    <lineage>
        <taxon>Eukaryota</taxon>
        <taxon>Viridiplantae</taxon>
        <taxon>Streptophyta</taxon>
        <taxon>Embryophyta</taxon>
        <taxon>Tracheophyta</taxon>
        <taxon>Spermatophyta</taxon>
        <taxon>Magnoliopsida</taxon>
        <taxon>eudicotyledons</taxon>
        <taxon>Gunneridae</taxon>
        <taxon>Pentapetalae</taxon>
        <taxon>asterids</taxon>
        <taxon>Ericales</taxon>
        <taxon>Theaceae</taxon>
        <taxon>Camellia</taxon>
    </lineage>
</organism>
<proteinExistence type="predicted"/>
<keyword evidence="2" id="KW-1185">Reference proteome</keyword>
<dbReference type="Proteomes" id="UP001060215">
    <property type="component" value="Chromosome 2"/>
</dbReference>
<comment type="caution">
    <text evidence="1">The sequence shown here is derived from an EMBL/GenBank/DDBJ whole genome shotgun (WGS) entry which is preliminary data.</text>
</comment>
<dbReference type="EMBL" id="CM045759">
    <property type="protein sequence ID" value="KAI8020356.1"/>
    <property type="molecule type" value="Genomic_DNA"/>
</dbReference>
<evidence type="ECO:0000313" key="2">
    <source>
        <dbReference type="Proteomes" id="UP001060215"/>
    </source>
</evidence>
<accession>A0ACC0I4C7</accession>